<dbReference type="InterPro" id="IPR045782">
    <property type="entry name" value="TrbL_3"/>
</dbReference>
<dbReference type="RefSeq" id="WP_344105822.1">
    <property type="nucleotide sequence ID" value="NZ_BAAANL010000009.1"/>
</dbReference>
<feature type="transmembrane region" description="Helical" evidence="2">
    <location>
        <begin position="220"/>
        <end position="240"/>
    </location>
</feature>
<gene>
    <name evidence="3" type="ORF">GCM10009751_36730</name>
</gene>
<evidence type="ECO:0008006" key="5">
    <source>
        <dbReference type="Google" id="ProtNLM"/>
    </source>
</evidence>
<reference evidence="4" key="1">
    <citation type="journal article" date="2019" name="Int. J. Syst. Evol. Microbiol.">
        <title>The Global Catalogue of Microorganisms (GCM) 10K type strain sequencing project: providing services to taxonomists for standard genome sequencing and annotation.</title>
        <authorList>
            <consortium name="The Broad Institute Genomics Platform"/>
            <consortium name="The Broad Institute Genome Sequencing Center for Infectious Disease"/>
            <person name="Wu L."/>
            <person name="Ma J."/>
        </authorList>
    </citation>
    <scope>NUCLEOTIDE SEQUENCE [LARGE SCALE GENOMIC DNA]</scope>
    <source>
        <strain evidence="4">JCM 14326</strain>
    </source>
</reference>
<feature type="compositionally biased region" description="Low complexity" evidence="1">
    <location>
        <begin position="443"/>
        <end position="457"/>
    </location>
</feature>
<keyword evidence="2" id="KW-0472">Membrane</keyword>
<dbReference type="Proteomes" id="UP001501094">
    <property type="component" value="Unassembled WGS sequence"/>
</dbReference>
<comment type="caution">
    <text evidence="3">The sequence shown here is derived from an EMBL/GenBank/DDBJ whole genome shotgun (WGS) entry which is preliminary data.</text>
</comment>
<feature type="compositionally biased region" description="Gly residues" evidence="1">
    <location>
        <begin position="328"/>
        <end position="357"/>
    </location>
</feature>
<feature type="compositionally biased region" description="Low complexity" evidence="1">
    <location>
        <begin position="465"/>
        <end position="475"/>
    </location>
</feature>
<evidence type="ECO:0000256" key="2">
    <source>
        <dbReference type="SAM" id="Phobius"/>
    </source>
</evidence>
<protein>
    <recommendedName>
        <fullName evidence="5">TrbL/VirB6 plasmid conjugal transfer protein</fullName>
    </recommendedName>
</protein>
<sequence>MICDDPIAATVCQEAADQATSVAFGVFEDLADGVGGVAEFLIKGLWTVMDSTTSVDLSTERFGRVYGLTFGIAVFLMLAFFLFQLITAMLHREPGALARALSGLAKSVLGSFVVVMLTGLLLEIVDHVCLALVAAAGTSMDEMGGQLAALAAVGVTGSIVAPQTGALLNLFLSGLVVGAALITWFSLLMRKALLLIAIALAPIALAGASWDATRSWVARWAQFVIALIVSKLVIVVIFLLATTMTASPVAADLATWTDKLSGVTLLLVAGFAPYLAYKAIAWMGFDMYHAMSIEQESKAALNRPVALRAAPSARVEPGQREVQKILPSGGGGDGGTARAGTGPGGGPGGRPSGGRGLPAGAPVTAGGGTAAGSQAGAAGGKAAATKAAAVGGAGAVTAGVAIPLIVATEAAKAATTAGPKAGAAMGSAAVQQADQGAPTGSDAPRPAGARRAGARPAPSGPPAAAPTRAVPAVVTNRSAER</sequence>
<keyword evidence="2" id="KW-1133">Transmembrane helix</keyword>
<feature type="region of interest" description="Disordered" evidence="1">
    <location>
        <begin position="311"/>
        <end position="376"/>
    </location>
</feature>
<keyword evidence="2" id="KW-0812">Transmembrane</keyword>
<evidence type="ECO:0000256" key="1">
    <source>
        <dbReference type="SAM" id="MobiDB-lite"/>
    </source>
</evidence>
<feature type="transmembrane region" description="Helical" evidence="2">
    <location>
        <begin position="168"/>
        <end position="187"/>
    </location>
</feature>
<name>A0ABP4ZZ18_9MICO</name>
<feature type="transmembrane region" description="Helical" evidence="2">
    <location>
        <begin position="260"/>
        <end position="277"/>
    </location>
</feature>
<feature type="transmembrane region" description="Helical" evidence="2">
    <location>
        <begin position="65"/>
        <end position="87"/>
    </location>
</feature>
<proteinExistence type="predicted"/>
<evidence type="ECO:0000313" key="3">
    <source>
        <dbReference type="EMBL" id="GAA1873889.1"/>
    </source>
</evidence>
<feature type="transmembrane region" description="Helical" evidence="2">
    <location>
        <begin position="193"/>
        <end position="213"/>
    </location>
</feature>
<feature type="region of interest" description="Disordered" evidence="1">
    <location>
        <begin position="419"/>
        <end position="481"/>
    </location>
</feature>
<feature type="transmembrane region" description="Helical" evidence="2">
    <location>
        <begin position="108"/>
        <end position="137"/>
    </location>
</feature>
<dbReference type="Pfam" id="PF19590">
    <property type="entry name" value="TrbL_3"/>
    <property type="match status" value="1"/>
</dbReference>
<keyword evidence="4" id="KW-1185">Reference proteome</keyword>
<dbReference type="EMBL" id="BAAANL010000009">
    <property type="protein sequence ID" value="GAA1873889.1"/>
    <property type="molecule type" value="Genomic_DNA"/>
</dbReference>
<organism evidence="3 4">
    <name type="scientific">Myceligenerans crystallogenes</name>
    <dbReference type="NCBI Taxonomy" id="316335"/>
    <lineage>
        <taxon>Bacteria</taxon>
        <taxon>Bacillati</taxon>
        <taxon>Actinomycetota</taxon>
        <taxon>Actinomycetes</taxon>
        <taxon>Micrococcales</taxon>
        <taxon>Promicromonosporaceae</taxon>
        <taxon>Myceligenerans</taxon>
    </lineage>
</organism>
<accession>A0ABP4ZZ18</accession>
<evidence type="ECO:0000313" key="4">
    <source>
        <dbReference type="Proteomes" id="UP001501094"/>
    </source>
</evidence>
<feature type="transmembrane region" description="Helical" evidence="2">
    <location>
        <begin position="143"/>
        <end position="161"/>
    </location>
</feature>